<dbReference type="AlphaFoldDB" id="A0AAE3VBD3"/>
<accession>A0AAE3VBD3</accession>
<keyword evidence="1" id="KW-0472">Membrane</keyword>
<dbReference type="InterPro" id="IPR043993">
    <property type="entry name" value="T4SS_pilin"/>
</dbReference>
<keyword evidence="1" id="KW-0812">Transmembrane</keyword>
<gene>
    <name evidence="2" type="ORF">J2S20_001919</name>
</gene>
<protein>
    <submittedName>
        <fullName evidence="2">Heme O synthase-like polyprenyltransferase</fullName>
    </submittedName>
</protein>
<organism evidence="2 3">
    <name type="scientific">Moryella indoligenes</name>
    <dbReference type="NCBI Taxonomy" id="371674"/>
    <lineage>
        <taxon>Bacteria</taxon>
        <taxon>Bacillati</taxon>
        <taxon>Bacillota</taxon>
        <taxon>Clostridia</taxon>
        <taxon>Lachnospirales</taxon>
        <taxon>Lachnospiraceae</taxon>
        <taxon>Moryella</taxon>
    </lineage>
</organism>
<keyword evidence="1" id="KW-1133">Transmembrane helix</keyword>
<dbReference type="Pfam" id="PF18895">
    <property type="entry name" value="T4SS_pilin"/>
    <property type="match status" value="1"/>
</dbReference>
<dbReference type="NCBIfam" id="NF045849">
    <property type="entry name" value="ICE_MMCAP2_0565"/>
    <property type="match status" value="1"/>
</dbReference>
<evidence type="ECO:0000313" key="2">
    <source>
        <dbReference type="EMBL" id="MDQ0153209.1"/>
    </source>
</evidence>
<proteinExistence type="predicted"/>
<comment type="caution">
    <text evidence="2">The sequence shown here is derived from an EMBL/GenBank/DDBJ whole genome shotgun (WGS) entry which is preliminary data.</text>
</comment>
<feature type="transmembrane region" description="Helical" evidence="1">
    <location>
        <begin position="23"/>
        <end position="51"/>
    </location>
</feature>
<evidence type="ECO:0000256" key="1">
    <source>
        <dbReference type="SAM" id="Phobius"/>
    </source>
</evidence>
<keyword evidence="3" id="KW-1185">Reference proteome</keyword>
<evidence type="ECO:0000313" key="3">
    <source>
        <dbReference type="Proteomes" id="UP001241537"/>
    </source>
</evidence>
<name>A0AAE3VBD3_9FIRM</name>
<feature type="transmembrane region" description="Helical" evidence="1">
    <location>
        <begin position="72"/>
        <end position="90"/>
    </location>
</feature>
<dbReference type="EMBL" id="JAUSTO010000014">
    <property type="protein sequence ID" value="MDQ0153209.1"/>
    <property type="molecule type" value="Genomic_DNA"/>
</dbReference>
<sequence length="114" mass="12231">MLTNVLLTATGGTNVFKSAAEPIVALVLMMRGPLIAIVASIGTIYCIFLGAKLAKAEEPQEREKAKQALKNAIVGFVLIFVLIVAISVMVDPLTKWMDSYVKSTNFSNLTNGSK</sequence>
<dbReference type="RefSeq" id="WP_106611454.1">
    <property type="nucleotide sequence ID" value="NZ_JAUSTO010000014.1"/>
</dbReference>
<dbReference type="Proteomes" id="UP001241537">
    <property type="component" value="Unassembled WGS sequence"/>
</dbReference>
<reference evidence="2" key="1">
    <citation type="submission" date="2023-07" db="EMBL/GenBank/DDBJ databases">
        <title>Genomic Encyclopedia of Type Strains, Phase IV (KMG-IV): sequencing the most valuable type-strain genomes for metagenomic binning, comparative biology and taxonomic classification.</title>
        <authorList>
            <person name="Goeker M."/>
        </authorList>
    </citation>
    <scope>NUCLEOTIDE SEQUENCE</scope>
    <source>
        <strain evidence="2">DSM 19659</strain>
    </source>
</reference>